<gene>
    <name evidence="2" type="primary">rpp21</name>
    <name evidence="2" type="ORF">SOMG_04325</name>
</gene>
<proteinExistence type="predicted"/>
<dbReference type="KEGG" id="som:SOMG_04325"/>
<organism evidence="2 3">
    <name type="scientific">Schizosaccharomyces osmophilus</name>
    <dbReference type="NCBI Taxonomy" id="2545709"/>
    <lineage>
        <taxon>Eukaryota</taxon>
        <taxon>Fungi</taxon>
        <taxon>Dikarya</taxon>
        <taxon>Ascomycota</taxon>
        <taxon>Taphrinomycotina</taxon>
        <taxon>Schizosaccharomycetes</taxon>
        <taxon>Schizosaccharomycetales</taxon>
        <taxon>Schizosaccharomycetaceae</taxon>
        <taxon>Schizosaccharomyces</taxon>
    </lineage>
</organism>
<evidence type="ECO:0000313" key="2">
    <source>
        <dbReference type="EMBL" id="WBW75276.1"/>
    </source>
</evidence>
<name>A0AAE9WIG3_9SCHI</name>
<dbReference type="GeneID" id="80877801"/>
<feature type="compositionally biased region" description="Basic and acidic residues" evidence="1">
    <location>
        <begin position="126"/>
        <end position="137"/>
    </location>
</feature>
<feature type="compositionally biased region" description="Basic residues" evidence="1">
    <location>
        <begin position="150"/>
        <end position="160"/>
    </location>
</feature>
<keyword evidence="3" id="KW-1185">Reference proteome</keyword>
<feature type="region of interest" description="Disordered" evidence="1">
    <location>
        <begin position="126"/>
        <end position="194"/>
    </location>
</feature>
<dbReference type="Proteomes" id="UP001212411">
    <property type="component" value="Chromosome 3"/>
</dbReference>
<sequence>MMDSKRQQLQYLLNISVSTYPVSPSLSSHYLRKFYGLMEEWDLELEPNTLLNGCKKCGSIFLIGKTASIRTHSHHRKERSDLPKGQVARMETSWFLACNVCGGNFEVSVGAPARIHKSRAALRAGEAAKAKKTEEASTQHASLDTTKTSKNMKGRQRQKIRSSGLNGILAKKKEREAESKSSSSLNLSDFMSTI</sequence>
<dbReference type="Pfam" id="PF04032">
    <property type="entry name" value="Rpr2"/>
    <property type="match status" value="1"/>
</dbReference>
<dbReference type="EMBL" id="CP115613">
    <property type="protein sequence ID" value="WBW75276.1"/>
    <property type="molecule type" value="Genomic_DNA"/>
</dbReference>
<dbReference type="GO" id="GO:0008033">
    <property type="term" value="P:tRNA processing"/>
    <property type="evidence" value="ECO:0007669"/>
    <property type="project" value="TreeGrafter"/>
</dbReference>
<evidence type="ECO:0000256" key="1">
    <source>
        <dbReference type="SAM" id="MobiDB-lite"/>
    </source>
</evidence>
<feature type="compositionally biased region" description="Polar residues" evidence="1">
    <location>
        <begin position="138"/>
        <end position="149"/>
    </location>
</feature>
<dbReference type="InterPro" id="IPR007175">
    <property type="entry name" value="Rpr2/Snm1/Rpp21"/>
</dbReference>
<dbReference type="GO" id="GO:0005655">
    <property type="term" value="C:nucleolar ribonuclease P complex"/>
    <property type="evidence" value="ECO:0007669"/>
    <property type="project" value="TreeGrafter"/>
</dbReference>
<protein>
    <submittedName>
        <fullName evidence="2">RNase MRP subunit Rpp21</fullName>
    </submittedName>
</protein>
<reference evidence="2 3" key="1">
    <citation type="journal article" date="2023" name="G3 (Bethesda)">
        <title>A high-quality reference genome for the fission yeast Schizosaccharomyces osmophilus.</title>
        <authorList>
            <person name="Jia G.S."/>
            <person name="Zhang W.C."/>
            <person name="Liang Y."/>
            <person name="Liu X.H."/>
            <person name="Rhind N."/>
            <person name="Pidoux A."/>
            <person name="Brysch-Herzberg M."/>
            <person name="Du L.L."/>
        </authorList>
    </citation>
    <scope>NUCLEOTIDE SEQUENCE [LARGE SCALE GENOMIC DNA]</scope>
    <source>
        <strain evidence="2 3">CBS 15793</strain>
    </source>
</reference>
<accession>A0AAE9WIG3</accession>
<dbReference type="AlphaFoldDB" id="A0AAE9WIG3"/>
<evidence type="ECO:0000313" key="3">
    <source>
        <dbReference type="Proteomes" id="UP001212411"/>
    </source>
</evidence>
<dbReference type="PANTHER" id="PTHR14742">
    <property type="entry name" value="RIBONUCLEASE P SUBUNIT P21"/>
    <property type="match status" value="1"/>
</dbReference>
<dbReference type="PANTHER" id="PTHR14742:SF3">
    <property type="entry name" value="RIBONUCLEASE MRP PROTEIN SUBUNIT SNM1"/>
    <property type="match status" value="1"/>
</dbReference>
<dbReference type="RefSeq" id="XP_056039519.1">
    <property type="nucleotide sequence ID" value="XM_056183112.1"/>
</dbReference>